<dbReference type="Proteomes" id="UP001172673">
    <property type="component" value="Unassembled WGS sequence"/>
</dbReference>
<proteinExistence type="predicted"/>
<dbReference type="AlphaFoldDB" id="A0AA39CGU4"/>
<feature type="compositionally biased region" description="Polar residues" evidence="1">
    <location>
        <begin position="117"/>
        <end position="135"/>
    </location>
</feature>
<gene>
    <name evidence="2" type="ORF">H2200_007144</name>
</gene>
<sequence>MCHESTLESTHPHHPQTMMNLQRVRGSARSWLGSEKWLGKLLLERPSWLMVSFTPAELFRGKYIKSKRTGGSVPVCQVENKATLLGATRIPKKLIEEENIPAPEIKNAEGSAADPFTSGNDGNTKTNPGYNQTDMETLIKQAEADNDESGLDDAASEYE</sequence>
<feature type="compositionally biased region" description="Acidic residues" evidence="1">
    <location>
        <begin position="144"/>
        <end position="159"/>
    </location>
</feature>
<evidence type="ECO:0000313" key="3">
    <source>
        <dbReference type="Proteomes" id="UP001172673"/>
    </source>
</evidence>
<keyword evidence="3" id="KW-1185">Reference proteome</keyword>
<reference evidence="2" key="1">
    <citation type="submission" date="2022-10" db="EMBL/GenBank/DDBJ databases">
        <title>Culturing micro-colonial fungi from biological soil crusts in the Mojave desert and describing Neophaeococcomyces mojavensis, and introducing the new genera and species Taxawa tesnikishii.</title>
        <authorList>
            <person name="Kurbessoian T."/>
            <person name="Stajich J.E."/>
        </authorList>
    </citation>
    <scope>NUCLEOTIDE SEQUENCE</scope>
    <source>
        <strain evidence="2">TK_41</strain>
    </source>
</reference>
<organism evidence="2 3">
    <name type="scientific">Cladophialophora chaetospira</name>
    <dbReference type="NCBI Taxonomy" id="386627"/>
    <lineage>
        <taxon>Eukaryota</taxon>
        <taxon>Fungi</taxon>
        <taxon>Dikarya</taxon>
        <taxon>Ascomycota</taxon>
        <taxon>Pezizomycotina</taxon>
        <taxon>Eurotiomycetes</taxon>
        <taxon>Chaetothyriomycetidae</taxon>
        <taxon>Chaetothyriales</taxon>
        <taxon>Herpotrichiellaceae</taxon>
        <taxon>Cladophialophora</taxon>
    </lineage>
</organism>
<accession>A0AA39CGU4</accession>
<name>A0AA39CGU4_9EURO</name>
<comment type="caution">
    <text evidence="2">The sequence shown here is derived from an EMBL/GenBank/DDBJ whole genome shotgun (WGS) entry which is preliminary data.</text>
</comment>
<dbReference type="EMBL" id="JAPDRK010000010">
    <property type="protein sequence ID" value="KAJ9608156.1"/>
    <property type="molecule type" value="Genomic_DNA"/>
</dbReference>
<evidence type="ECO:0000256" key="1">
    <source>
        <dbReference type="SAM" id="MobiDB-lite"/>
    </source>
</evidence>
<evidence type="ECO:0000313" key="2">
    <source>
        <dbReference type="EMBL" id="KAJ9608156.1"/>
    </source>
</evidence>
<feature type="region of interest" description="Disordered" evidence="1">
    <location>
        <begin position="98"/>
        <end position="159"/>
    </location>
</feature>
<protein>
    <submittedName>
        <fullName evidence="2">Uncharacterized protein</fullName>
    </submittedName>
</protein>